<reference evidence="11" key="1">
    <citation type="submission" date="2024-02" db="UniProtKB">
        <authorList>
            <consortium name="WormBaseParasite"/>
        </authorList>
    </citation>
    <scope>IDENTIFICATION</scope>
</reference>
<dbReference type="PANTHER" id="PTHR12471">
    <property type="entry name" value="VACUOLAR ATP SYNTHASE SUBUNIT S1"/>
    <property type="match status" value="1"/>
</dbReference>
<dbReference type="Pfam" id="PF10033">
    <property type="entry name" value="ATG13"/>
    <property type="match status" value="1"/>
</dbReference>
<dbReference type="GO" id="GO:0033176">
    <property type="term" value="C:proton-transporting V-type ATPase complex"/>
    <property type="evidence" value="ECO:0007669"/>
    <property type="project" value="TreeGrafter"/>
</dbReference>
<dbReference type="InterPro" id="IPR008388">
    <property type="entry name" value="Ac45_acc_su"/>
</dbReference>
<dbReference type="WBParaSite" id="TCONS_00015566.p1">
    <property type="protein sequence ID" value="TCONS_00015566.p1"/>
    <property type="gene ID" value="XLOC_010069"/>
</dbReference>
<evidence type="ECO:0000256" key="7">
    <source>
        <dbReference type="SAM" id="SignalP"/>
    </source>
</evidence>
<feature type="domain" description="Autophagy-related protein 13 N-terminal" evidence="8">
    <location>
        <begin position="510"/>
        <end position="613"/>
    </location>
</feature>
<evidence type="ECO:0000256" key="3">
    <source>
        <dbReference type="ARBA" id="ARBA00022692"/>
    </source>
</evidence>
<dbReference type="GO" id="GO:1990316">
    <property type="term" value="C:Atg1/ULK1 kinase complex"/>
    <property type="evidence" value="ECO:0007669"/>
    <property type="project" value="InterPro"/>
</dbReference>
<sequence length="950" mass="106880">MKLLVSLLFFVVGTFAKDAIIWSNKDISKLSLHDTGKAKVKYFALDDFTLGEFSKQANVYSHDHELSGIIGSIKNLNHKLENIMDTLDVDDSDIIDVSSWDDLEKKFKDFEKSLDGESYIGALVNSEIIEKNAIIRSKRAADNTPASVTGEASGKGPVIAPTDYAKNAQCLFYLEGLSLIYYEHGGKTPYKATFLDLTNSTDPYTVKFNCSGTKGDSTFDVSIDTKGVAGDKDGVSIDSQSIKFHIKVSNVGYYTWEITEFTIQNAEVTVGGSKHKVTNSTNASQAGVKFLDAVMYSDYGYACSQTSAVFASSDGENKIGMTLNGFQIQMIGAKTVDNKFYGFVHNMNDCVPTFSVGSWMSIISAIILAAVLLFGFLMLNSVQTMDRFDDLKAKQIVINVKEIISIIRRDDNLICCYKKTMPDEVTQAEYNDFAKFVKFLSTRLIQIVVQSRMGEKLSHKCTPDPHLSDWFNLKIDEIGEVAKYLKKNVLHYPPKIDAINIDFYLYTSDRETLPLETWSLYVDSSNVDNSINVRTDLYHRMGTLLKSVYSSSRVLPSYRYYVRKQSSETYVILYRIYNGVVNEKAFGENHKFIKLGELPSPFGYVCLDVRYRTSMKISVYDDEIEVKKEEKLDKCDNETQETVYTYGTKPINIVPKVGSQVITPSPMSDFGNNFGTSPASLDIAKNSPKDHPRFMLGRSHSSSDDSLMNSFMKPNEYMSDEALASAIFMTSTMHLQGSPNSNTTQMNKRVRHNSLPFEALLNDNPLTNSQHSSGPLPILTEETFMSGSKSTMSLVPLKSPPSIKTIRYSRTIPSKVNNLRDSNYAKNLTLNLPLSNNKGMKKFIAYPENEDCNNDHISENDSREKGKKLMEDEFYVNLFPFSSIESLGDNLQDFERECRLAPDELSSFVTETSLNIEDQLSQFKERQLSFDNFVTQINEKRGSSFDKNQE</sequence>
<evidence type="ECO:0000259" key="9">
    <source>
        <dbReference type="Pfam" id="PF20520"/>
    </source>
</evidence>
<accession>A0AAF5DN91</accession>
<evidence type="ECO:0000256" key="5">
    <source>
        <dbReference type="ARBA" id="ARBA00023136"/>
    </source>
</evidence>
<evidence type="ECO:0000256" key="2">
    <source>
        <dbReference type="ARBA" id="ARBA00009037"/>
    </source>
</evidence>
<keyword evidence="4" id="KW-1133">Transmembrane helix</keyword>
<dbReference type="InterPro" id="IPR036570">
    <property type="entry name" value="HORMA_dom_sf"/>
</dbReference>
<dbReference type="GO" id="GO:0006914">
    <property type="term" value="P:autophagy"/>
    <property type="evidence" value="ECO:0007669"/>
    <property type="project" value="UniProtKB-KW"/>
</dbReference>
<evidence type="ECO:0000256" key="4">
    <source>
        <dbReference type="ARBA" id="ARBA00022989"/>
    </source>
</evidence>
<evidence type="ECO:0000256" key="6">
    <source>
        <dbReference type="RuleBase" id="RU361214"/>
    </source>
</evidence>
<keyword evidence="3" id="KW-0812">Transmembrane</keyword>
<keyword evidence="5" id="KW-0472">Membrane</keyword>
<keyword evidence="10" id="KW-1185">Reference proteome</keyword>
<comment type="similarity">
    <text evidence="2">Belongs to the vacuolar ATPase subunit S1 family.</text>
</comment>
<dbReference type="Pfam" id="PF20520">
    <property type="entry name" value="Ac45-VOA1_TM"/>
    <property type="match status" value="1"/>
</dbReference>
<dbReference type="InterPro" id="IPR046756">
    <property type="entry name" value="VAS1/VOA1_TM"/>
</dbReference>
<feature type="signal peptide" evidence="7">
    <location>
        <begin position="1"/>
        <end position="16"/>
    </location>
</feature>
<feature type="chain" id="PRO_5042296748" description="Autophagy-related protein 13" evidence="7">
    <location>
        <begin position="17"/>
        <end position="950"/>
    </location>
</feature>
<comment type="similarity">
    <text evidence="6">Belongs to the ATG13 family. Metazoan subfamily.</text>
</comment>
<dbReference type="PANTHER" id="PTHR12471:SF7">
    <property type="entry name" value="V-TYPE PROTON ATPASE SUBUNIT S1"/>
    <property type="match status" value="1"/>
</dbReference>
<dbReference type="Proteomes" id="UP000035681">
    <property type="component" value="Unplaced"/>
</dbReference>
<evidence type="ECO:0000313" key="11">
    <source>
        <dbReference type="WBParaSite" id="TCONS_00015566.p1"/>
    </source>
</evidence>
<feature type="domain" description="V-type proton ATPase subunit S1/VOA1 transmembrane" evidence="9">
    <location>
        <begin position="353"/>
        <end position="390"/>
    </location>
</feature>
<evidence type="ECO:0000259" key="8">
    <source>
        <dbReference type="Pfam" id="PF10033"/>
    </source>
</evidence>
<evidence type="ECO:0000256" key="1">
    <source>
        <dbReference type="ARBA" id="ARBA00004167"/>
    </source>
</evidence>
<dbReference type="Gene3D" id="3.30.900.10">
    <property type="entry name" value="HORMA domain"/>
    <property type="match status" value="1"/>
</dbReference>
<comment type="subcellular location">
    <subcellularLocation>
        <location evidence="1">Membrane</location>
        <topology evidence="1">Single-pass membrane protein</topology>
    </subcellularLocation>
</comment>
<organism evidence="10 11">
    <name type="scientific">Strongyloides stercoralis</name>
    <name type="common">Threadworm</name>
    <dbReference type="NCBI Taxonomy" id="6248"/>
    <lineage>
        <taxon>Eukaryota</taxon>
        <taxon>Metazoa</taxon>
        <taxon>Ecdysozoa</taxon>
        <taxon>Nematoda</taxon>
        <taxon>Chromadorea</taxon>
        <taxon>Rhabditida</taxon>
        <taxon>Tylenchina</taxon>
        <taxon>Panagrolaimomorpha</taxon>
        <taxon>Strongyloidoidea</taxon>
        <taxon>Strongyloididae</taxon>
        <taxon>Strongyloides</taxon>
    </lineage>
</organism>
<protein>
    <recommendedName>
        <fullName evidence="6">Autophagy-related protein 13</fullName>
    </recommendedName>
</protein>
<keyword evidence="7" id="KW-0732">Signal</keyword>
<proteinExistence type="inferred from homology"/>
<keyword evidence="6" id="KW-0072">Autophagy</keyword>
<dbReference type="GO" id="GO:0030641">
    <property type="term" value="P:regulation of cellular pH"/>
    <property type="evidence" value="ECO:0007669"/>
    <property type="project" value="TreeGrafter"/>
</dbReference>
<name>A0AAF5DN91_STRER</name>
<evidence type="ECO:0000313" key="10">
    <source>
        <dbReference type="Proteomes" id="UP000035681"/>
    </source>
</evidence>
<dbReference type="GO" id="GO:0001671">
    <property type="term" value="F:ATPase activator activity"/>
    <property type="evidence" value="ECO:0007669"/>
    <property type="project" value="TreeGrafter"/>
</dbReference>
<dbReference type="AlphaFoldDB" id="A0AAF5DN91"/>
<dbReference type="InterPro" id="IPR018731">
    <property type="entry name" value="Atg13_N"/>
</dbReference>